<dbReference type="InterPro" id="IPR002401">
    <property type="entry name" value="Cyt_P450_E_grp-I"/>
</dbReference>
<evidence type="ECO:0008006" key="7">
    <source>
        <dbReference type="Google" id="ProtNLM"/>
    </source>
</evidence>
<evidence type="ECO:0000256" key="3">
    <source>
        <dbReference type="PIRSR" id="PIRSR602401-1"/>
    </source>
</evidence>
<keyword evidence="4" id="KW-0560">Oxidoreductase</keyword>
<keyword evidence="3 4" id="KW-0479">Metal-binding</keyword>
<name>A0AAE0BDP0_9CHLO</name>
<dbReference type="PRINTS" id="PR00385">
    <property type="entry name" value="P450"/>
</dbReference>
<dbReference type="AlphaFoldDB" id="A0AAE0BDP0"/>
<keyword evidence="6" id="KW-1185">Reference proteome</keyword>
<dbReference type="PANTHER" id="PTHR24305:SF166">
    <property type="entry name" value="CYTOCHROME P450 12A4, MITOCHONDRIAL-RELATED"/>
    <property type="match status" value="1"/>
</dbReference>
<dbReference type="InterPro" id="IPR050121">
    <property type="entry name" value="Cytochrome_P450_monoxygenase"/>
</dbReference>
<evidence type="ECO:0000313" key="6">
    <source>
        <dbReference type="Proteomes" id="UP001190700"/>
    </source>
</evidence>
<sequence length="491" mass="54793">MKSSKYNFRWKSVDAGLAEMGMLDSGVVFNNDTVGWKLHRRLLKSGLQGQAFLNKVAVISCRQADKLRNKFVPSEEHATPNMEIDVAKWFKLFSLDTIGIIAFDKDFGALDEGETHEMTKGVVDMFKAWKHFLLTPFIVWKYLMWNASSSHIAKLAHFRNIERSIIQAARNKLHTAKSNRKIANAALMDDLEEDESADLNNFPCRLVLFQEQALRCGEMNRGYEQNNINGASAAKPSMQSAACTTSSDARMTSLTHTTVSPSAVHGTSKMAPTQTALSEDDLCQSIREMIMGGTDTTSNLLAFIFFYLAKFPLEAAKVRNEIISIVPSSFEDPEFLSRITIDKQMPRTEAFIKEVSRLHSAVPLILRHASEDDIVGGHLIPKGTNIVLNCAASAVDPEAVTEPWLFSPDRWQDSSPSSELSKAVYPFGYGARNCPGQYVAMIEMKSVLARILPHISIHLRELGDELETEFDIVNHPKHDTLVLKISALCTH</sequence>
<keyword evidence="3 4" id="KW-0408">Iron</keyword>
<dbReference type="InterPro" id="IPR017972">
    <property type="entry name" value="Cyt_P450_CS"/>
</dbReference>
<dbReference type="GO" id="GO:0016705">
    <property type="term" value="F:oxidoreductase activity, acting on paired donors, with incorporation or reduction of molecular oxygen"/>
    <property type="evidence" value="ECO:0007669"/>
    <property type="project" value="InterPro"/>
</dbReference>
<dbReference type="GO" id="GO:0020037">
    <property type="term" value="F:heme binding"/>
    <property type="evidence" value="ECO:0007669"/>
    <property type="project" value="InterPro"/>
</dbReference>
<dbReference type="PRINTS" id="PR00463">
    <property type="entry name" value="EP450I"/>
</dbReference>
<proteinExistence type="inferred from homology"/>
<dbReference type="PANTHER" id="PTHR24305">
    <property type="entry name" value="CYTOCHROME P450"/>
    <property type="match status" value="1"/>
</dbReference>
<evidence type="ECO:0000256" key="1">
    <source>
        <dbReference type="ARBA" id="ARBA00001971"/>
    </source>
</evidence>
<keyword evidence="3 4" id="KW-0349">Heme</keyword>
<comment type="cofactor">
    <cofactor evidence="1 3">
        <name>heme</name>
        <dbReference type="ChEBI" id="CHEBI:30413"/>
    </cofactor>
</comment>
<dbReference type="GO" id="GO:0004497">
    <property type="term" value="F:monooxygenase activity"/>
    <property type="evidence" value="ECO:0007669"/>
    <property type="project" value="UniProtKB-KW"/>
</dbReference>
<keyword evidence="4" id="KW-0503">Monooxygenase</keyword>
<gene>
    <name evidence="5" type="ORF">CYMTET_55693</name>
</gene>
<dbReference type="InterPro" id="IPR036396">
    <property type="entry name" value="Cyt_P450_sf"/>
</dbReference>
<dbReference type="Proteomes" id="UP001190700">
    <property type="component" value="Unassembled WGS sequence"/>
</dbReference>
<dbReference type="GO" id="GO:0005506">
    <property type="term" value="F:iron ion binding"/>
    <property type="evidence" value="ECO:0007669"/>
    <property type="project" value="InterPro"/>
</dbReference>
<reference evidence="5 6" key="1">
    <citation type="journal article" date="2015" name="Genome Biol. Evol.">
        <title>Comparative Genomics of a Bacterivorous Green Alga Reveals Evolutionary Causalities and Consequences of Phago-Mixotrophic Mode of Nutrition.</title>
        <authorList>
            <person name="Burns J.A."/>
            <person name="Paasch A."/>
            <person name="Narechania A."/>
            <person name="Kim E."/>
        </authorList>
    </citation>
    <scope>NUCLEOTIDE SEQUENCE [LARGE SCALE GENOMIC DNA]</scope>
    <source>
        <strain evidence="5 6">PLY_AMNH</strain>
    </source>
</reference>
<dbReference type="Gene3D" id="1.10.630.10">
    <property type="entry name" value="Cytochrome P450"/>
    <property type="match status" value="2"/>
</dbReference>
<evidence type="ECO:0000256" key="4">
    <source>
        <dbReference type="RuleBase" id="RU000461"/>
    </source>
</evidence>
<protein>
    <recommendedName>
        <fullName evidence="7">Cytochrome P450</fullName>
    </recommendedName>
</protein>
<dbReference type="EMBL" id="LGRX02035570">
    <property type="protein sequence ID" value="KAK3234033.1"/>
    <property type="molecule type" value="Genomic_DNA"/>
</dbReference>
<dbReference type="Pfam" id="PF00067">
    <property type="entry name" value="p450"/>
    <property type="match status" value="2"/>
</dbReference>
<dbReference type="SUPFAM" id="SSF48264">
    <property type="entry name" value="Cytochrome P450"/>
    <property type="match status" value="1"/>
</dbReference>
<accession>A0AAE0BDP0</accession>
<evidence type="ECO:0000256" key="2">
    <source>
        <dbReference type="ARBA" id="ARBA00010617"/>
    </source>
</evidence>
<organism evidence="5 6">
    <name type="scientific">Cymbomonas tetramitiformis</name>
    <dbReference type="NCBI Taxonomy" id="36881"/>
    <lineage>
        <taxon>Eukaryota</taxon>
        <taxon>Viridiplantae</taxon>
        <taxon>Chlorophyta</taxon>
        <taxon>Pyramimonadophyceae</taxon>
        <taxon>Pyramimonadales</taxon>
        <taxon>Pyramimonadaceae</taxon>
        <taxon>Cymbomonas</taxon>
    </lineage>
</organism>
<comment type="caution">
    <text evidence="5">The sequence shown here is derived from an EMBL/GenBank/DDBJ whole genome shotgun (WGS) entry which is preliminary data.</text>
</comment>
<evidence type="ECO:0000313" key="5">
    <source>
        <dbReference type="EMBL" id="KAK3234033.1"/>
    </source>
</evidence>
<dbReference type="InterPro" id="IPR001128">
    <property type="entry name" value="Cyt_P450"/>
</dbReference>
<dbReference type="PROSITE" id="PS00086">
    <property type="entry name" value="CYTOCHROME_P450"/>
    <property type="match status" value="1"/>
</dbReference>
<feature type="binding site" description="axial binding residue" evidence="3">
    <location>
        <position position="434"/>
    </location>
    <ligand>
        <name>heme</name>
        <dbReference type="ChEBI" id="CHEBI:30413"/>
    </ligand>
    <ligandPart>
        <name>Fe</name>
        <dbReference type="ChEBI" id="CHEBI:18248"/>
    </ligandPart>
</feature>
<comment type="similarity">
    <text evidence="2 4">Belongs to the cytochrome P450 family.</text>
</comment>